<dbReference type="PANTHER" id="PTHR45586">
    <property type="entry name" value="TPR REPEAT-CONTAINING PROTEIN PA4667"/>
    <property type="match status" value="1"/>
</dbReference>
<feature type="signal peptide" evidence="9">
    <location>
        <begin position="1"/>
        <end position="23"/>
    </location>
</feature>
<evidence type="ECO:0000256" key="7">
    <source>
        <dbReference type="PROSITE-ProRule" id="PRU00339"/>
    </source>
</evidence>
<evidence type="ECO:0000259" key="10">
    <source>
        <dbReference type="Pfam" id="PF05420"/>
    </source>
</evidence>
<comment type="pathway">
    <text evidence="2">Glycan metabolism; bacterial cellulose biosynthesis.</text>
</comment>
<dbReference type="EMBL" id="VLKY01000004">
    <property type="protein sequence ID" value="TWI55708.1"/>
    <property type="molecule type" value="Genomic_DNA"/>
</dbReference>
<keyword evidence="6" id="KW-0135">Cellulose biosynthesis</keyword>
<keyword evidence="5 7" id="KW-0802">TPR repeat</keyword>
<name>A0A562QG40_9PSED</name>
<sequence length="1324" mass="143376">MLKYPMKTLSIAIICTLSGFAQANLPAAGVTAQGVEVLLKQASFWQDRNRLDMARQALDRALQVDPSSEEVLYRQALLALNNDKAAYDGWLQRLQRLNPASPRIAALQNQVKTQALDRSVLPQIRQLAQAGKTDEAVTRYKTLLQGNPPPEDLALEYYQTLSGTQANWDEGRAGLEQQVRQKPGDVKARLALAEALTYRDDTRRQGIVQLAELAVATPEARKPWRQALLWLGAEPGDQALYARYAQAHPDDSDVVQHFQAALETQADNAKGQMRAAAFKDLNAGRLDTAARHFQQALQENPQDAEAWGGLGIIQLRAQDYTAAQRSLQRASELDPTQRARWAEALGTADFYGRLAAVRNLRDKGRLMEAEQQGRALTQASGEQGRAGKLLYGDILLRNSKAAEAEALYQSLLKARPNDTAAGLGLYNSYVMQQRTTEALALLKQNPALAKQAADSLEQVEAQALSERARKASVAGNNEQALKLYAQALAVAPNSPWIRLAYARLLHNSDPVQAQALMTPDTQRNDPEALHAAAVFAIEQARWEDAQRYIQRIPLPARTPEMMQLVSRTEINSRIAQVRRVVAAGNAIQARQALRELYDNAPADLAGRGAVAQALADMGQIAQALTLVQGFARDDGRQPVTHYVPVVSVLSQAGQAAEADLLLHQLERRGRLSAVDEASLVGLRRGLAVNQADWLRKRGDKAGAYDTLMAALAQSPRDPDLLLAMGRLYDSGHMPKEALAVYDYVLTQTPTNEDAVKGGVNAALALNDSARASAILKRSGRADDATSLYLSARIAQAEGRTGDALGLLQAAQRKQLSQGRSLVQSERSSPLDPSNPFRKEYSVSNVSVPLRVADAGADTAVPGYLRQQGEVALQPADPLLIDIQRTLADLQEQRVPVMSAGMNIRARGGDTGLSRLTEVNAPLAFSLVPFGNTRLDLTVTPVSISAGSIEGDTANRFGTSALYRQAAFSFEDKVTTRFLESVNYSTTTMTAADRLKAAQSVRDELLSADQNNALGAQGQAFLDKLVNNKASTLLAPYAPGSQSDSGVALNVALRNERFQGDIGSTPLGFEKQNIVGGFKWTPKIGEDGKLSLGVERRAVTDSVLSYAGTKDPLTGKSWGGVTKTGVTAEYAYDDGDTGAYVGGNYHLYRGDNVANNAALGLHAGAYVRPVREQDRELKTGIHLGWSSFDKNLSGYTLGHGGYFSPENYVGVSFPVEYTAKYGSKWNLKLNAAPGFQAFTQASEDYFPTEQGLQSAMAFLEQQGYVSASKYKGSSDSGLALSAGAKLEYSLGKQTKVGGAVSYDTFGDYSETTGQIYLKHNLENLP</sequence>
<accession>A0A562QG40</accession>
<dbReference type="PROSITE" id="PS50005">
    <property type="entry name" value="TPR"/>
    <property type="match status" value="3"/>
</dbReference>
<evidence type="ECO:0000256" key="5">
    <source>
        <dbReference type="ARBA" id="ARBA00022803"/>
    </source>
</evidence>
<reference evidence="11 12" key="1">
    <citation type="journal article" date="2015" name="Stand. Genomic Sci.">
        <title>Genomic Encyclopedia of Bacterial and Archaeal Type Strains, Phase III: the genomes of soil and plant-associated and newly described type strains.</title>
        <authorList>
            <person name="Whitman W.B."/>
            <person name="Woyke T."/>
            <person name="Klenk H.P."/>
            <person name="Zhou Y."/>
            <person name="Lilburn T.G."/>
            <person name="Beck B.J."/>
            <person name="De Vos P."/>
            <person name="Vandamme P."/>
            <person name="Eisen J.A."/>
            <person name="Garrity G."/>
            <person name="Hugenholtz P."/>
            <person name="Kyrpides N.C."/>
        </authorList>
    </citation>
    <scope>NUCLEOTIDE SEQUENCE [LARGE SCALE GENOMIC DNA]</scope>
    <source>
        <strain evidence="11 12">CGMCC 1.6858</strain>
    </source>
</reference>
<dbReference type="PRINTS" id="PR01441">
    <property type="entry name" value="CELLSNTHASEC"/>
</dbReference>
<dbReference type="GO" id="GO:0006011">
    <property type="term" value="P:UDP-alpha-D-glucose metabolic process"/>
    <property type="evidence" value="ECO:0007669"/>
    <property type="project" value="InterPro"/>
</dbReference>
<dbReference type="GO" id="GO:0030244">
    <property type="term" value="P:cellulose biosynthetic process"/>
    <property type="evidence" value="ECO:0007669"/>
    <property type="project" value="UniProtKB-KW"/>
</dbReference>
<proteinExistence type="predicted"/>
<feature type="domain" description="Cellulose synthase operon C C-terminal" evidence="10">
    <location>
        <begin position="913"/>
        <end position="1320"/>
    </location>
</feature>
<keyword evidence="4" id="KW-0677">Repeat</keyword>
<feature type="repeat" description="TPR" evidence="7">
    <location>
        <begin position="35"/>
        <end position="68"/>
    </location>
</feature>
<keyword evidence="12" id="KW-1185">Reference proteome</keyword>
<feature type="chain" id="PRO_5022149225" evidence="9">
    <location>
        <begin position="24"/>
        <end position="1324"/>
    </location>
</feature>
<evidence type="ECO:0000313" key="11">
    <source>
        <dbReference type="EMBL" id="TWI55708.1"/>
    </source>
</evidence>
<dbReference type="Pfam" id="PF05420">
    <property type="entry name" value="BCSC_C"/>
    <property type="match status" value="1"/>
</dbReference>
<feature type="repeat" description="TPR" evidence="7">
    <location>
        <begin position="461"/>
        <end position="494"/>
    </location>
</feature>
<evidence type="ECO:0000256" key="9">
    <source>
        <dbReference type="SAM" id="SignalP"/>
    </source>
</evidence>
<feature type="repeat" description="TPR" evidence="7">
    <location>
        <begin position="304"/>
        <end position="337"/>
    </location>
</feature>
<dbReference type="Proteomes" id="UP000316905">
    <property type="component" value="Unassembled WGS sequence"/>
</dbReference>
<evidence type="ECO:0000313" key="12">
    <source>
        <dbReference type="Proteomes" id="UP000316905"/>
    </source>
</evidence>
<comment type="function">
    <text evidence="1">Required for maximal bacterial cellulose synthesis.</text>
</comment>
<dbReference type="InterPro" id="IPR019734">
    <property type="entry name" value="TPR_rpt"/>
</dbReference>
<dbReference type="InterPro" id="IPR011990">
    <property type="entry name" value="TPR-like_helical_dom_sf"/>
</dbReference>
<gene>
    <name evidence="11" type="ORF">IQ22_01641</name>
</gene>
<evidence type="ECO:0000256" key="6">
    <source>
        <dbReference type="ARBA" id="ARBA00022916"/>
    </source>
</evidence>
<dbReference type="Pfam" id="PF14559">
    <property type="entry name" value="TPR_19"/>
    <property type="match status" value="1"/>
</dbReference>
<organism evidence="11 12">
    <name type="scientific">Pseudomonas duriflava</name>
    <dbReference type="NCBI Taxonomy" id="459528"/>
    <lineage>
        <taxon>Bacteria</taxon>
        <taxon>Pseudomonadati</taxon>
        <taxon>Pseudomonadota</taxon>
        <taxon>Gammaproteobacteria</taxon>
        <taxon>Pseudomonadales</taxon>
        <taxon>Pseudomonadaceae</taxon>
        <taxon>Pseudomonas</taxon>
    </lineage>
</organism>
<dbReference type="Gene3D" id="1.25.40.10">
    <property type="entry name" value="Tetratricopeptide repeat domain"/>
    <property type="match status" value="5"/>
</dbReference>
<dbReference type="PANTHER" id="PTHR45586:SF1">
    <property type="entry name" value="LIPOPOLYSACCHARIDE ASSEMBLY PROTEIN B"/>
    <property type="match status" value="1"/>
</dbReference>
<evidence type="ECO:0000256" key="4">
    <source>
        <dbReference type="ARBA" id="ARBA00022737"/>
    </source>
</evidence>
<keyword evidence="3 9" id="KW-0732">Signal</keyword>
<feature type="compositionally biased region" description="Polar residues" evidence="8">
    <location>
        <begin position="817"/>
        <end position="831"/>
    </location>
</feature>
<evidence type="ECO:0000256" key="1">
    <source>
        <dbReference type="ARBA" id="ARBA00003476"/>
    </source>
</evidence>
<comment type="caution">
    <text evidence="11">The sequence shown here is derived from an EMBL/GenBank/DDBJ whole genome shotgun (WGS) entry which is preliminary data.</text>
</comment>
<dbReference type="GO" id="GO:0019867">
    <property type="term" value="C:outer membrane"/>
    <property type="evidence" value="ECO:0007669"/>
    <property type="project" value="InterPro"/>
</dbReference>
<dbReference type="SUPFAM" id="SSF48452">
    <property type="entry name" value="TPR-like"/>
    <property type="match status" value="3"/>
</dbReference>
<dbReference type="UniPathway" id="UPA00694"/>
<dbReference type="InterPro" id="IPR003921">
    <property type="entry name" value="Cell_synth_C"/>
</dbReference>
<feature type="region of interest" description="Disordered" evidence="8">
    <location>
        <begin position="817"/>
        <end position="837"/>
    </location>
</feature>
<evidence type="ECO:0000256" key="3">
    <source>
        <dbReference type="ARBA" id="ARBA00022729"/>
    </source>
</evidence>
<evidence type="ECO:0000256" key="8">
    <source>
        <dbReference type="SAM" id="MobiDB-lite"/>
    </source>
</evidence>
<dbReference type="SMART" id="SM00028">
    <property type="entry name" value="TPR"/>
    <property type="match status" value="5"/>
</dbReference>
<evidence type="ECO:0000256" key="2">
    <source>
        <dbReference type="ARBA" id="ARBA00005186"/>
    </source>
</evidence>
<protein>
    <submittedName>
        <fullName evidence="11">Tetratricopeptide repeat protein</fullName>
    </submittedName>
</protein>
<dbReference type="InterPro" id="IPR051012">
    <property type="entry name" value="CellSynth/LPSAsmb/PSIAsmb"/>
</dbReference>
<dbReference type="InterPro" id="IPR008410">
    <property type="entry name" value="BCSC_C"/>
</dbReference>
<dbReference type="Pfam" id="PF13432">
    <property type="entry name" value="TPR_16"/>
    <property type="match status" value="1"/>
</dbReference>